<accession>A0A6B8RRI4</accession>
<dbReference type="EMBL" id="CP034235">
    <property type="protein sequence ID" value="QGQ98322.1"/>
    <property type="molecule type" value="Genomic_DNA"/>
</dbReference>
<protein>
    <submittedName>
        <fullName evidence="3">Carbohydrate ABC transporter substrate-binding protein</fullName>
    </submittedName>
</protein>
<evidence type="ECO:0000313" key="3">
    <source>
        <dbReference type="EMBL" id="QGQ98322.1"/>
    </source>
</evidence>
<dbReference type="InterPro" id="IPR006059">
    <property type="entry name" value="SBP"/>
</dbReference>
<proteinExistence type="predicted"/>
<name>A0A6B8RRI4_9BACL</name>
<dbReference type="Proteomes" id="UP000426246">
    <property type="component" value="Chromosome"/>
</dbReference>
<dbReference type="SUPFAM" id="SSF53850">
    <property type="entry name" value="Periplasmic binding protein-like II"/>
    <property type="match status" value="1"/>
</dbReference>
<reference evidence="4" key="1">
    <citation type="submission" date="2018-11" db="EMBL/GenBank/DDBJ databases">
        <title>Complete genome sequence of Paenibacillus sp. ML311-T8.</title>
        <authorList>
            <person name="Nam Y.-D."/>
            <person name="Kang J."/>
            <person name="Chung W.-H."/>
            <person name="Park Y.S."/>
        </authorList>
    </citation>
    <scope>NUCLEOTIDE SEQUENCE [LARGE SCALE GENOMIC DNA]</scope>
    <source>
        <strain evidence="4">ML311-T8</strain>
    </source>
</reference>
<dbReference type="PANTHER" id="PTHR43649">
    <property type="entry name" value="ARABINOSE-BINDING PROTEIN-RELATED"/>
    <property type="match status" value="1"/>
</dbReference>
<dbReference type="InterPro" id="IPR050490">
    <property type="entry name" value="Bact_solute-bd_prot1"/>
</dbReference>
<sequence>MKTSFKSITLITLLSISLLSLSACGSSSNNEQASSAPQATVAEKAATEAPATEAPATATPEPKKDPVTLSFAMSGDVPLTGVEEIFKNFEAKTGNKVEILGLPDYANVIKARLATKDYPDVFWYYPGTGDFSVFKPDENFADLSNEAYVSDITDSQKNFQTLDGKLYGMPWGASTTMSIYYNKEVFTKLSLAPPKNYADFLAICETIKAAGITPIQTAVKDGWPEQVYFLASWETFVDPAIGKEGIDKLNKNELKIKDIPQVKDIFTRELELKTKGYFPKNLLSTTYDMQAEAVMTGKAAMMIEGDWVLADVQKKFGDAGLDKLGAFPIPSDTDTGTVVLYPPGQVIVAKNNKNADVAKELLAFMSTPESLAIWYGKNPGMPVFKSAMETAKLSAPQKDMLNYQNTSKSEINVQFRLLPTFTDFDKISQQFIISGNVDEAVNMLDKNYQRSGKDKKLAGF</sequence>
<gene>
    <name evidence="3" type="ORF">EHS13_27275</name>
</gene>
<feature type="chain" id="PRO_5038524566" evidence="2">
    <location>
        <begin position="23"/>
        <end position="460"/>
    </location>
</feature>
<dbReference type="KEGG" id="ppsc:EHS13_27275"/>
<feature type="signal peptide" evidence="2">
    <location>
        <begin position="1"/>
        <end position="22"/>
    </location>
</feature>
<evidence type="ECO:0000313" key="4">
    <source>
        <dbReference type="Proteomes" id="UP000426246"/>
    </source>
</evidence>
<feature type="compositionally biased region" description="Low complexity" evidence="1">
    <location>
        <begin position="42"/>
        <end position="60"/>
    </location>
</feature>
<evidence type="ECO:0000256" key="2">
    <source>
        <dbReference type="SAM" id="SignalP"/>
    </source>
</evidence>
<keyword evidence="4" id="KW-1185">Reference proteome</keyword>
<dbReference type="RefSeq" id="WP_155703425.1">
    <property type="nucleotide sequence ID" value="NZ_CP034235.1"/>
</dbReference>
<evidence type="ECO:0000256" key="1">
    <source>
        <dbReference type="SAM" id="MobiDB-lite"/>
    </source>
</evidence>
<keyword evidence="2" id="KW-0732">Signal</keyword>
<dbReference type="Gene3D" id="3.40.190.10">
    <property type="entry name" value="Periplasmic binding protein-like II"/>
    <property type="match status" value="2"/>
</dbReference>
<dbReference type="OrthoDB" id="9798191at2"/>
<dbReference type="PROSITE" id="PS51257">
    <property type="entry name" value="PROKAR_LIPOPROTEIN"/>
    <property type="match status" value="1"/>
</dbReference>
<dbReference type="Pfam" id="PF13416">
    <property type="entry name" value="SBP_bac_8"/>
    <property type="match status" value="1"/>
</dbReference>
<organism evidence="3 4">
    <name type="scientific">Paenibacillus psychroresistens</name>
    <dbReference type="NCBI Taxonomy" id="1778678"/>
    <lineage>
        <taxon>Bacteria</taxon>
        <taxon>Bacillati</taxon>
        <taxon>Bacillota</taxon>
        <taxon>Bacilli</taxon>
        <taxon>Bacillales</taxon>
        <taxon>Paenibacillaceae</taxon>
        <taxon>Paenibacillus</taxon>
    </lineage>
</organism>
<dbReference type="AlphaFoldDB" id="A0A6B8RRI4"/>
<feature type="compositionally biased region" description="Polar residues" evidence="1">
    <location>
        <begin position="29"/>
        <end position="38"/>
    </location>
</feature>
<feature type="region of interest" description="Disordered" evidence="1">
    <location>
        <begin position="29"/>
        <end position="67"/>
    </location>
</feature>